<feature type="domain" description="Copper amine oxidase-like N-terminal" evidence="2">
    <location>
        <begin position="32"/>
        <end position="147"/>
    </location>
</feature>
<dbReference type="SUPFAM" id="SSF55383">
    <property type="entry name" value="Copper amine oxidase, domain N"/>
    <property type="match status" value="2"/>
</dbReference>
<evidence type="ECO:0000256" key="1">
    <source>
        <dbReference type="SAM" id="SignalP"/>
    </source>
</evidence>
<sequence>MKKKCILTALLAGLMVCLPTPSKAASPVRIWVKGNFVKSDVAPYVDQQRTMVPLRLVSENLGKKVIWEQENPNRIVISNGKEGKDYQSIVMKIDETSVVINLQGGEKHLVLDHAPQLRQNRTFVPLRHVAELFGEKVSWDQAKQVAIVGEGYSMAQEKDKEIVRSKDLLPYLYDQKMAQASLAEKIAYEKAMGKKPSPDFPGHTNKDVEVALAWLSYHAAGRFNDFFIKPTRARALDLLKDGELSYSVTAPGTELGARTKPGDLTYPRRYTNLYNDDAMVLMLHFSYYPNFDGSIDTFRFPLHDYFVLREETISTYQEIFNNPIRVPLGDFSKAEIQEILNRVDGDLNIQDRTEPY</sequence>
<dbReference type="AlphaFoldDB" id="A0A8H2QSQ8"/>
<protein>
    <submittedName>
        <fullName evidence="3">Copper amine oxidase N-terminal domain</fullName>
    </submittedName>
</protein>
<dbReference type="InterPro" id="IPR012854">
    <property type="entry name" value="Cu_amine_oxidase-like_N"/>
</dbReference>
<evidence type="ECO:0000313" key="4">
    <source>
        <dbReference type="Proteomes" id="UP000377798"/>
    </source>
</evidence>
<gene>
    <name evidence="3" type="ORF">NCTC13150_01756</name>
</gene>
<name>A0A8H2QSQ8_9FIRM</name>
<keyword evidence="4" id="KW-1185">Reference proteome</keyword>
<feature type="chain" id="PRO_5034695084" evidence="1">
    <location>
        <begin position="25"/>
        <end position="356"/>
    </location>
</feature>
<dbReference type="Proteomes" id="UP000377798">
    <property type="component" value="Unassembled WGS sequence"/>
</dbReference>
<evidence type="ECO:0000259" key="2">
    <source>
        <dbReference type="Pfam" id="PF07833"/>
    </source>
</evidence>
<accession>A0A8H2QSQ8</accession>
<dbReference type="Gene3D" id="3.30.457.10">
    <property type="entry name" value="Copper amine oxidase-like, N-terminal domain"/>
    <property type="match status" value="1"/>
</dbReference>
<reference evidence="3 4" key="1">
    <citation type="submission" date="2019-02" db="EMBL/GenBank/DDBJ databases">
        <authorList>
            <consortium name="Pathogen Informatics"/>
        </authorList>
    </citation>
    <scope>NUCLEOTIDE SEQUENCE [LARGE SCALE GENOMIC DNA]</scope>
    <source>
        <strain evidence="3 4">3012STDY7089603</strain>
    </source>
</reference>
<comment type="caution">
    <text evidence="3">The sequence shown here is derived from an EMBL/GenBank/DDBJ whole genome shotgun (WGS) entry which is preliminary data.</text>
</comment>
<dbReference type="RefSeq" id="WP_131749770.1">
    <property type="nucleotide sequence ID" value="NZ_CAACYI010000001.1"/>
</dbReference>
<dbReference type="InterPro" id="IPR036582">
    <property type="entry name" value="Mao_N_sf"/>
</dbReference>
<keyword evidence="1" id="KW-0732">Signal</keyword>
<evidence type="ECO:0000313" key="3">
    <source>
        <dbReference type="EMBL" id="VFB17171.1"/>
    </source>
</evidence>
<proteinExistence type="predicted"/>
<feature type="signal peptide" evidence="1">
    <location>
        <begin position="1"/>
        <end position="24"/>
    </location>
</feature>
<dbReference type="Pfam" id="PF07833">
    <property type="entry name" value="Cu_amine_oxidN1"/>
    <property type="match status" value="1"/>
</dbReference>
<dbReference type="EMBL" id="CAACYI010000001">
    <property type="protein sequence ID" value="VFB17171.1"/>
    <property type="molecule type" value="Genomic_DNA"/>
</dbReference>
<organism evidence="3 4">
    <name type="scientific">Urinicoccus massiliensis</name>
    <dbReference type="NCBI Taxonomy" id="1723382"/>
    <lineage>
        <taxon>Bacteria</taxon>
        <taxon>Bacillati</taxon>
        <taxon>Bacillota</taxon>
        <taxon>Tissierellia</taxon>
        <taxon>Tissierellales</taxon>
        <taxon>Peptoniphilaceae</taxon>
        <taxon>Urinicoccus</taxon>
    </lineage>
</organism>